<keyword evidence="4" id="KW-1185">Reference proteome</keyword>
<feature type="signal peptide" evidence="1">
    <location>
        <begin position="1"/>
        <end position="19"/>
    </location>
</feature>
<reference evidence="3 4" key="1">
    <citation type="submission" date="2018-08" db="EMBL/GenBank/DDBJ databases">
        <title>Acidipila sp. 4G-K13, an acidobacterium isolated from forest soil.</title>
        <authorList>
            <person name="Gao Z.-H."/>
            <person name="Qiu L.-H."/>
        </authorList>
    </citation>
    <scope>NUCLEOTIDE SEQUENCE [LARGE SCALE GENOMIC DNA]</scope>
    <source>
        <strain evidence="3 4">4G-K13</strain>
    </source>
</reference>
<gene>
    <name evidence="3" type="ORF">D0Y96_19035</name>
</gene>
<dbReference type="Pfam" id="PF12708">
    <property type="entry name" value="Pect-lyase_RHGA_epim"/>
    <property type="match status" value="1"/>
</dbReference>
<protein>
    <recommendedName>
        <fullName evidence="2">Rhamnogalacturonase A/B/Epimerase-like pectate lyase domain-containing protein</fullName>
    </recommendedName>
</protein>
<dbReference type="AlphaFoldDB" id="A0A372IIW2"/>
<feature type="domain" description="Rhamnogalacturonase A/B/Epimerase-like pectate lyase" evidence="2">
    <location>
        <begin position="163"/>
        <end position="307"/>
    </location>
</feature>
<dbReference type="InterPro" id="IPR011050">
    <property type="entry name" value="Pectin_lyase_fold/virulence"/>
</dbReference>
<evidence type="ECO:0000256" key="1">
    <source>
        <dbReference type="SAM" id="SignalP"/>
    </source>
</evidence>
<evidence type="ECO:0000259" key="2">
    <source>
        <dbReference type="Pfam" id="PF12708"/>
    </source>
</evidence>
<dbReference type="InterPro" id="IPR012334">
    <property type="entry name" value="Pectin_lyas_fold"/>
</dbReference>
<dbReference type="SUPFAM" id="SSF51126">
    <property type="entry name" value="Pectin lyase-like"/>
    <property type="match status" value="1"/>
</dbReference>
<name>A0A372IIW2_9BACT</name>
<evidence type="ECO:0000313" key="4">
    <source>
        <dbReference type="Proteomes" id="UP000264702"/>
    </source>
</evidence>
<proteinExistence type="predicted"/>
<dbReference type="InterPro" id="IPR024535">
    <property type="entry name" value="RHGA/B-epi-like_pectate_lyase"/>
</dbReference>
<evidence type="ECO:0000313" key="3">
    <source>
        <dbReference type="EMBL" id="RFU14910.1"/>
    </source>
</evidence>
<accession>A0A372IIW2</accession>
<dbReference type="Gene3D" id="2.160.20.10">
    <property type="entry name" value="Single-stranded right-handed beta-helix, Pectin lyase-like"/>
    <property type="match status" value="1"/>
</dbReference>
<keyword evidence="1" id="KW-0732">Signal</keyword>
<dbReference type="Proteomes" id="UP000264702">
    <property type="component" value="Unassembled WGS sequence"/>
</dbReference>
<dbReference type="RefSeq" id="WP_117303209.1">
    <property type="nucleotide sequence ID" value="NZ_QVQT02000008.1"/>
</dbReference>
<feature type="chain" id="PRO_5017051227" description="Rhamnogalacturonase A/B/Epimerase-like pectate lyase domain-containing protein" evidence="1">
    <location>
        <begin position="20"/>
        <end position="1027"/>
    </location>
</feature>
<organism evidence="3 4">
    <name type="scientific">Paracidobacterium acidisoli</name>
    <dbReference type="NCBI Taxonomy" id="2303751"/>
    <lineage>
        <taxon>Bacteria</taxon>
        <taxon>Pseudomonadati</taxon>
        <taxon>Acidobacteriota</taxon>
        <taxon>Terriglobia</taxon>
        <taxon>Terriglobales</taxon>
        <taxon>Acidobacteriaceae</taxon>
        <taxon>Paracidobacterium</taxon>
    </lineage>
</organism>
<comment type="caution">
    <text evidence="3">The sequence shown here is derived from an EMBL/GenBank/DDBJ whole genome shotgun (WGS) entry which is preliminary data.</text>
</comment>
<dbReference type="EMBL" id="QVQT01000008">
    <property type="protein sequence ID" value="RFU14910.1"/>
    <property type="molecule type" value="Genomic_DNA"/>
</dbReference>
<sequence>MRRILCLVLLSAFLPFAHAQGSGTVNPSTQPYPLGYYPSAGSAISPSPNAQFNAATGYTALKLPRVDVTHTDFGNVTGQIASITITGTATCTGMPTVTVTDSSGSPTIKAVASAACVNSQVQSPLTILVHGVGYVTPVVTLTGGGIGGMYTATANLQTCSTPADPTGASDSTCAFWAATDYAYQGSFSGPDSYTTLYVPRGTYKISQPWIVSCNVVIRGDGPYASTIEQTTNTANGIDVMNTQVFPSATEGFPLASCEGGLRDIGVTTQGGPMHSGTLLQVIGAGYELENVNLYNSGGYGLNAVSGTERMRAYNLQISDVRYSLFGPGNEGHFYKLNIDNPETSTTNTNGTSDGWGSNCANGTSATNYMGACINWDWTGTMTLNAASSDGTNGYYQVSCAPAAQCILGNGSTSPVYPGNWFNAEGSSITGLNGTFQALAVLNGCSQASGTTCTTTSSTSFVVVTTNTSTGSNTLTSPTWKPAFVPETHPGVALTGFNVEVNGGSIKAVRNSSCVTVFNAQVVTVQNVYCENAPVNGQPGLGPSIVVNGVVPYTLLTSGLPGSNSCTAGDNCSATVAGGTANGSQWMGNVEDSPVFENAAGSFYIYPPDYNPSSSSPSIVPGVNQNQREEVIGSFAGNTFYVQQRFGIGGVYPAWTSGSYLQWLITNTFGPELTTEANHFETINPGNSSYFTYCNDSEGNSSVHQCGMDIMGALPDGVLVFPVGIAGAFSQGATSLMSINDELIPSTGSAAEILGEGWIKCNQGCNVVASSADNIQQNGETSNVSTGLVSNGGVYPLVAAVKYSNGVYSTLSYSNPSYGAGYSYNGASNSYFFENQLYKPYGASSTTLLGSGPFGSFPYGHQFANADCWYDVGPSQGHAQYRMCDEGGPFYTPSGTKGGWEFDIWNGTSWVSAFSVRDTGSNTANLTVSGTLTVNGVQITAPLKGTSAAWNNSGTGIAANTCVDGPTAAITGLTTSMFVGVSPAASPGAGLQWSAYASVAGTATGRVCNVTSASVTPSSTTYNFRVLQ</sequence>